<dbReference type="RefSeq" id="WP_050658766.1">
    <property type="nucleotide sequence ID" value="NZ_LFWC01000005.1"/>
</dbReference>
<reference evidence="1 2" key="1">
    <citation type="submission" date="2018-11" db="EMBL/GenBank/DDBJ databases">
        <title>Genomic Encyclopedia of Type Strains, Phase IV (KMG-IV): sequencing the most valuable type-strain genomes for metagenomic binning, comparative biology and taxonomic classification.</title>
        <authorList>
            <person name="Goeker M."/>
        </authorList>
    </citation>
    <scope>NUCLEOTIDE SEQUENCE [LARGE SCALE GENOMIC DNA]</scope>
    <source>
        <strain evidence="1 2">DSM 21945</strain>
    </source>
</reference>
<proteinExistence type="predicted"/>
<evidence type="ECO:0000313" key="2">
    <source>
        <dbReference type="Proteomes" id="UP000268033"/>
    </source>
</evidence>
<dbReference type="OrthoDB" id="9156649at2"/>
<sequence length="214" mass="24667">MIKWLWRLLLLSLLSGLLVSSLLFFALYRTYDRLGAETAIATVRFKELSPQHYQLFLATPGSCAERSFPIQGDDWRIDARFIKWPNWLTVLGLDPQYRLDRVEGRFRDIDQANNTPHHAYALSPRTWVKPGWLDKLHFLIDTDYGSSVYASMDGNKQYVVYRSPSGLFTREAQSIPVLISPEACLQSQSYWTQAALWLDGEFRDRSVASNNDTP</sequence>
<organism evidence="1 2">
    <name type="scientific">Gallaecimonas pentaromativorans</name>
    <dbReference type="NCBI Taxonomy" id="584787"/>
    <lineage>
        <taxon>Bacteria</taxon>
        <taxon>Pseudomonadati</taxon>
        <taxon>Pseudomonadota</taxon>
        <taxon>Gammaproteobacteria</taxon>
        <taxon>Enterobacterales</taxon>
        <taxon>Gallaecimonadaceae</taxon>
        <taxon>Gallaecimonas</taxon>
    </lineage>
</organism>
<dbReference type="EMBL" id="RJUL01000002">
    <property type="protein sequence ID" value="ROQ29967.1"/>
    <property type="molecule type" value="Genomic_DNA"/>
</dbReference>
<dbReference type="AlphaFoldDB" id="A0A3N1PT60"/>
<name>A0A3N1PT60_9GAMM</name>
<accession>A0A3N1PT60</accession>
<gene>
    <name evidence="1" type="ORF">EDC28_102342</name>
</gene>
<protein>
    <submittedName>
        <fullName evidence="1">Uncharacterized protein</fullName>
    </submittedName>
</protein>
<comment type="caution">
    <text evidence="1">The sequence shown here is derived from an EMBL/GenBank/DDBJ whole genome shotgun (WGS) entry which is preliminary data.</text>
</comment>
<dbReference type="Proteomes" id="UP000268033">
    <property type="component" value="Unassembled WGS sequence"/>
</dbReference>
<evidence type="ECO:0000313" key="1">
    <source>
        <dbReference type="EMBL" id="ROQ29967.1"/>
    </source>
</evidence>
<dbReference type="STRING" id="584787.GCA_001247655_03288"/>
<keyword evidence="2" id="KW-1185">Reference proteome</keyword>